<sequence length="105" mass="12505">MNLYETNYWNRFSDKKYEIFINKRAFAHFLETSVNDQFIHSNYSCYDPMEYMESFSCKKTNQMSKSQLESTNESLEPRFCLQPKGYLKKMISTKGKSYAILNESS</sequence>
<dbReference type="EMBL" id="PIXR01000047">
    <property type="protein sequence ID" value="TBU09711.1"/>
    <property type="molecule type" value="Genomic_DNA"/>
</dbReference>
<reference evidence="1 2" key="1">
    <citation type="submission" date="2017-12" db="EMBL/GenBank/DDBJ databases">
        <authorList>
            <person name="Pombert J.-F."/>
            <person name="Haag K.L."/>
            <person name="Ebert D."/>
        </authorList>
    </citation>
    <scope>NUCLEOTIDE SEQUENCE [LARGE SCALE GENOMIC DNA]</scope>
    <source>
        <strain evidence="1">IL-BN-2</strain>
    </source>
</reference>
<accession>A0A4Q9LQ72</accession>
<dbReference type="AlphaFoldDB" id="A0A4Q9LQ72"/>
<dbReference type="VEuPathDB" id="MicrosporidiaDB:CWI39_0047p0020"/>
<gene>
    <name evidence="1" type="ORF">CWI39_0047p0020</name>
</gene>
<proteinExistence type="predicted"/>
<evidence type="ECO:0000313" key="1">
    <source>
        <dbReference type="EMBL" id="TBU09711.1"/>
    </source>
</evidence>
<comment type="caution">
    <text evidence="1">The sequence shown here is derived from an EMBL/GenBank/DDBJ whole genome shotgun (WGS) entry which is preliminary data.</text>
</comment>
<evidence type="ECO:0000313" key="2">
    <source>
        <dbReference type="Proteomes" id="UP000293045"/>
    </source>
</evidence>
<protein>
    <submittedName>
        <fullName evidence="1">Uncharacterized protein</fullName>
    </submittedName>
</protein>
<dbReference type="Proteomes" id="UP000293045">
    <property type="component" value="Unassembled WGS sequence"/>
</dbReference>
<dbReference type="VEuPathDB" id="MicrosporidiaDB:CWI36_2343p0010"/>
<organism evidence="1 2">
    <name type="scientific">Hamiltosporidium magnivora</name>
    <dbReference type="NCBI Taxonomy" id="148818"/>
    <lineage>
        <taxon>Eukaryota</taxon>
        <taxon>Fungi</taxon>
        <taxon>Fungi incertae sedis</taxon>
        <taxon>Microsporidia</taxon>
        <taxon>Dubosqiidae</taxon>
        <taxon>Hamiltosporidium</taxon>
    </lineage>
</organism>
<name>A0A4Q9LQ72_9MICR</name>